<organism evidence="3 4">
    <name type="scientific">Tigriopus californicus</name>
    <name type="common">Marine copepod</name>
    <dbReference type="NCBI Taxonomy" id="6832"/>
    <lineage>
        <taxon>Eukaryota</taxon>
        <taxon>Metazoa</taxon>
        <taxon>Ecdysozoa</taxon>
        <taxon>Arthropoda</taxon>
        <taxon>Crustacea</taxon>
        <taxon>Multicrustacea</taxon>
        <taxon>Hexanauplia</taxon>
        <taxon>Copepoda</taxon>
        <taxon>Harpacticoida</taxon>
        <taxon>Harpacticidae</taxon>
        <taxon>Tigriopus</taxon>
    </lineage>
</organism>
<name>A0A553PCH9_TIGCA</name>
<feature type="domain" description="CUB" evidence="2">
    <location>
        <begin position="146"/>
        <end position="283"/>
    </location>
</feature>
<gene>
    <name evidence="3" type="ORF">TCAL_15627</name>
</gene>
<dbReference type="InterPro" id="IPR058698">
    <property type="entry name" value="CUB_metazoa"/>
</dbReference>
<protein>
    <recommendedName>
        <fullName evidence="2">CUB domain-containing protein</fullName>
    </recommendedName>
</protein>
<feature type="chain" id="PRO_5021910973" description="CUB domain-containing protein" evidence="1">
    <location>
        <begin position="22"/>
        <end position="287"/>
    </location>
</feature>
<dbReference type="PANTHER" id="PTHR33236:SF11">
    <property type="entry name" value="CUB DOMAIN-CONTAINING PROTEIN"/>
    <property type="match status" value="1"/>
</dbReference>
<dbReference type="Pfam" id="PF26080">
    <property type="entry name" value="CUB_animal"/>
    <property type="match status" value="1"/>
</dbReference>
<accession>A0A553PCH9</accession>
<evidence type="ECO:0000313" key="4">
    <source>
        <dbReference type="Proteomes" id="UP000318571"/>
    </source>
</evidence>
<dbReference type="Proteomes" id="UP000318571">
    <property type="component" value="Chromosome 2"/>
</dbReference>
<evidence type="ECO:0000256" key="1">
    <source>
        <dbReference type="SAM" id="SignalP"/>
    </source>
</evidence>
<keyword evidence="1" id="KW-0732">Signal</keyword>
<keyword evidence="4" id="KW-1185">Reference proteome</keyword>
<dbReference type="EMBL" id="VCGU01000005">
    <property type="protein sequence ID" value="TRY75391.1"/>
    <property type="molecule type" value="Genomic_DNA"/>
</dbReference>
<dbReference type="AlphaFoldDB" id="A0A553PCH9"/>
<evidence type="ECO:0000313" key="3">
    <source>
        <dbReference type="EMBL" id="TRY75391.1"/>
    </source>
</evidence>
<evidence type="ECO:0000259" key="2">
    <source>
        <dbReference type="Pfam" id="PF26080"/>
    </source>
</evidence>
<dbReference type="PANTHER" id="PTHR33236">
    <property type="entry name" value="INTRAFLAGELLAR TRANSPORT PROTEIN 122 FAMILY PROTEIN-RELATED"/>
    <property type="match status" value="1"/>
</dbReference>
<sequence length="287" mass="30870">MEPGQILLSCLLVLSLSLVEISTDSSLNSTQESRAGKLISMFQIVKFKNEACAAGGVRNGTCYTVTLSCGATTVENCTYLVETGSASTISPCKYTVCPCSRDICRIRFDFMVVMFQFVGGAIGDCTTDTFTITAPGNFAPPLICGFNSGQHTTHLSNQQQSMCWRQETNTCAICWIPEILGTDQITSDVATEDADTFVVGSIGSDVRLSDRVCGRQLSSANDNGDRRMSLSVCTQQRPFRMTFKTDADEVTLTSTSAAPNSAASNELSRIPGGIVGFNLRWTLQACS</sequence>
<reference evidence="3 4" key="1">
    <citation type="journal article" date="2018" name="Nat. Ecol. Evol.">
        <title>Genomic signatures of mitonuclear coevolution across populations of Tigriopus californicus.</title>
        <authorList>
            <person name="Barreto F.S."/>
            <person name="Watson E.T."/>
            <person name="Lima T.G."/>
            <person name="Willett C.S."/>
            <person name="Edmands S."/>
            <person name="Li W."/>
            <person name="Burton R.S."/>
        </authorList>
    </citation>
    <scope>NUCLEOTIDE SEQUENCE [LARGE SCALE GENOMIC DNA]</scope>
    <source>
        <strain evidence="3 4">San Diego</strain>
    </source>
</reference>
<proteinExistence type="predicted"/>
<feature type="signal peptide" evidence="1">
    <location>
        <begin position="1"/>
        <end position="21"/>
    </location>
</feature>
<comment type="caution">
    <text evidence="3">The sequence shown here is derived from an EMBL/GenBank/DDBJ whole genome shotgun (WGS) entry which is preliminary data.</text>
</comment>